<name>A0A972GW61_9BACL</name>
<dbReference type="InterPro" id="IPR018247">
    <property type="entry name" value="EF_Hand_1_Ca_BS"/>
</dbReference>
<sequence>MKRKKNTGKRNSGKQLAKILTASLVMNPVFYVLPSATTYVHAISAPVAPLMTPFVKSPLPDIKAGVGKPLTLDLSQYFDGATNYSSSVSNLQGFSASVSGNLLILSSDRIGTATVSITGAAADLRTVTDTFDVSVIPDTMDRDNDNHIDIGEIAAYASSHSVDRTSLNQILHFITPQTSFTPNTPPKSKGTSLSVNKNESITISPDQLFDDMDNNALTIETFSLSTTGNVSSALSGNRITVTGLQHGSLNLNVSVNDGFGGKASNSYPLSVVDATYVANHAPKWNDIPGVTVTKGTYATVDLHAGFTDDDGDALQFNPVQISSSSLNLIQVEQTQGLLKIYGAAVGTSTVTASAYDGKGGSAQGSFLVSVASESPVNHAPVYAAGSLVDMMASPDNGPVTINLAEAFTDQDNDTLTYSALVGNLDMATAEVASENLTLFPTPTSHGITPVTVSANDGHSVTQASFNLTLNRVPTLINNAIPPKNINHNSSVSVNVSSRFMDGDGDKLSYSAESDLGGALALTTQLSCGNTYASIGGLPIGTNVVTIRATDTYGSIVTDTFITNVLNNDPVFTLTPQTLHLKSSQSTQVLASDYFNDADGDSMTITSVALGTSGVVLASLSSGILSLAAVGHGTTTVTVTAIDAPHGGISSGTFDVVVNDAPTGNIPFELRILKSNGSLLFNPSNDYFFDPNEDMLEYSIQVLSSDSTVVSIGEPGYEEIDYRINGLEPGEATIKVTAKDAYDGTVSDTFMVKVYDPDDYVYEEESKSALASYFLDLTSIFTTSTSLTSYTITTDGSYSDLFNSYSLISNNILLNRKESSYLSGTTTITVKRSDGEVEETKHIVFNFYNDSDSL</sequence>
<accession>A0A972GW61</accession>
<proteinExistence type="predicted"/>
<dbReference type="InterPro" id="IPR013783">
    <property type="entry name" value="Ig-like_fold"/>
</dbReference>
<dbReference type="Gene3D" id="2.60.40.10">
    <property type="entry name" value="Immunoglobulins"/>
    <property type="match status" value="3"/>
</dbReference>
<gene>
    <name evidence="1" type="ORF">GC093_31655</name>
</gene>
<dbReference type="PROSITE" id="PS00018">
    <property type="entry name" value="EF_HAND_1"/>
    <property type="match status" value="1"/>
</dbReference>
<keyword evidence="2" id="KW-1185">Reference proteome</keyword>
<evidence type="ECO:0008006" key="3">
    <source>
        <dbReference type="Google" id="ProtNLM"/>
    </source>
</evidence>
<protein>
    <recommendedName>
        <fullName evidence="3">Cadherin domain-containing protein</fullName>
    </recommendedName>
</protein>
<comment type="caution">
    <text evidence="1">The sequence shown here is derived from an EMBL/GenBank/DDBJ whole genome shotgun (WGS) entry which is preliminary data.</text>
</comment>
<organism evidence="1 2">
    <name type="scientific">Paenibacillus foliorum</name>
    <dbReference type="NCBI Taxonomy" id="2654974"/>
    <lineage>
        <taxon>Bacteria</taxon>
        <taxon>Bacillati</taxon>
        <taxon>Bacillota</taxon>
        <taxon>Bacilli</taxon>
        <taxon>Bacillales</taxon>
        <taxon>Paenibacillaceae</taxon>
        <taxon>Paenibacillus</taxon>
    </lineage>
</organism>
<dbReference type="AlphaFoldDB" id="A0A972GW61"/>
<dbReference type="Proteomes" id="UP000641588">
    <property type="component" value="Unassembled WGS sequence"/>
</dbReference>
<dbReference type="RefSeq" id="WP_171655997.1">
    <property type="nucleotide sequence ID" value="NZ_WHOD01000121.1"/>
</dbReference>
<evidence type="ECO:0000313" key="2">
    <source>
        <dbReference type="Proteomes" id="UP000641588"/>
    </source>
</evidence>
<evidence type="ECO:0000313" key="1">
    <source>
        <dbReference type="EMBL" id="NOU97752.1"/>
    </source>
</evidence>
<dbReference type="EMBL" id="WHOD01000121">
    <property type="protein sequence ID" value="NOU97752.1"/>
    <property type="molecule type" value="Genomic_DNA"/>
</dbReference>
<reference evidence="1" key="1">
    <citation type="submission" date="2019-10" db="EMBL/GenBank/DDBJ databases">
        <title>Description of Paenibacillus glebae sp. nov.</title>
        <authorList>
            <person name="Carlier A."/>
            <person name="Qi S."/>
        </authorList>
    </citation>
    <scope>NUCLEOTIDE SEQUENCE</scope>
    <source>
        <strain evidence="1">LMG 31456</strain>
    </source>
</reference>